<evidence type="ECO:0000256" key="1">
    <source>
        <dbReference type="SAM" id="Coils"/>
    </source>
</evidence>
<organism evidence="3 4">
    <name type="scientific">Rhizoclosmatium globosum</name>
    <dbReference type="NCBI Taxonomy" id="329046"/>
    <lineage>
        <taxon>Eukaryota</taxon>
        <taxon>Fungi</taxon>
        <taxon>Fungi incertae sedis</taxon>
        <taxon>Chytridiomycota</taxon>
        <taxon>Chytridiomycota incertae sedis</taxon>
        <taxon>Chytridiomycetes</taxon>
        <taxon>Chytridiales</taxon>
        <taxon>Chytriomycetaceae</taxon>
        <taxon>Rhizoclosmatium</taxon>
    </lineage>
</organism>
<feature type="coiled-coil region" evidence="1">
    <location>
        <begin position="676"/>
        <end position="885"/>
    </location>
</feature>
<dbReference type="OrthoDB" id="2130396at2759"/>
<evidence type="ECO:0000313" key="4">
    <source>
        <dbReference type="Proteomes" id="UP000193642"/>
    </source>
</evidence>
<dbReference type="STRING" id="329046.A0A1Y2CGW2"/>
<protein>
    <submittedName>
        <fullName evidence="3">Uncharacterized protein</fullName>
    </submittedName>
</protein>
<dbReference type="EMBL" id="MCGO01000018">
    <property type="protein sequence ID" value="ORY46064.1"/>
    <property type="molecule type" value="Genomic_DNA"/>
</dbReference>
<evidence type="ECO:0000313" key="3">
    <source>
        <dbReference type="EMBL" id="ORY46064.1"/>
    </source>
</evidence>
<comment type="caution">
    <text evidence="3">The sequence shown here is derived from an EMBL/GenBank/DDBJ whole genome shotgun (WGS) entry which is preliminary data.</text>
</comment>
<proteinExistence type="predicted"/>
<reference evidence="3 4" key="1">
    <citation type="submission" date="2016-07" db="EMBL/GenBank/DDBJ databases">
        <title>Pervasive Adenine N6-methylation of Active Genes in Fungi.</title>
        <authorList>
            <consortium name="DOE Joint Genome Institute"/>
            <person name="Mondo S.J."/>
            <person name="Dannebaum R.O."/>
            <person name="Kuo R.C."/>
            <person name="Labutti K."/>
            <person name="Haridas S."/>
            <person name="Kuo A."/>
            <person name="Salamov A."/>
            <person name="Ahrendt S.R."/>
            <person name="Lipzen A."/>
            <person name="Sullivan W."/>
            <person name="Andreopoulos W.B."/>
            <person name="Clum A."/>
            <person name="Lindquist E."/>
            <person name="Daum C."/>
            <person name="Ramamoorthy G.K."/>
            <person name="Gryganskyi A."/>
            <person name="Culley D."/>
            <person name="Magnuson J.K."/>
            <person name="James T.Y."/>
            <person name="O'Malley M.A."/>
            <person name="Stajich J.E."/>
            <person name="Spatafora J.W."/>
            <person name="Visel A."/>
            <person name="Grigoriev I.V."/>
        </authorList>
    </citation>
    <scope>NUCLEOTIDE SEQUENCE [LARGE SCALE GENOMIC DNA]</scope>
    <source>
        <strain evidence="3 4">JEL800</strain>
    </source>
</reference>
<keyword evidence="1" id="KW-0175">Coiled coil</keyword>
<sequence length="934" mass="107721">MATHGYHNGNSKNNRSKSINERVGLKRITTTQSDKMASAAIRQRSRSHSCSYKFKRVSMRTDKATLGKTKDDLLERLMVRNALPNIPLNKGRFPAKQSQSSFYHWFEGEALEIDEKNAKRAIELQKAQEQNGNYSWDLIRPLSRDPVFGKYIQMLNTCGHNNGFATISKKVLNFKSQSKDVKSNSHGIKCSVGDVDLDKLIQDIEISVFRAKRKGDCAIRGNDLNEKEEFVYSYGKPSALSNGQGDEYGESFKQLTQFGSEKTTINDNDAGFSKPPTAPEQRKDPSKQRRQDFLKWQADGQVELKKALKARVQDRLEASKDKARLAKVLDIIEHDIKVDFYLHSTNDPKHWMSVLPHIWVPNSDELMKELDNPILKQLNRRNANGGAPAVTAASIFKERAFVTALMNTHAKATALAGHQRRESIIASSRRMDEYQKMVEGKDIVVERSITAELFSESHLEALFGKKAVVAPGRKASLTAYCSTAPRQNSMRQTSTKQQRGIKYNIWDGGRWLKSYANSSIDMQGGHGAAPLNDAIKGLKSKYIELQDSHKRELKKFEDQFEKMKTNEQVLELSLQAAQKECEELKDEIKKIREHHTAEKDKLYGELLAHRKKSEIAISEHQRLQKTHQRNAVERQQQQTTLQHAIDDAKKYRDQVEELLHINATLKVRSKLDDHDANILGDELQAEKNRSADLRKENENLMIEMQQAVTRAKQEEHMKLRVVQDCEELVKANVTLKNELEEVQRRLRREFEAREQKIQKRSDHIREADELKQEFNRVKDEYAMLKISIDNKDRKIQDLRAQVNSMENALNTALETRNILEERCEELEDRAKAQERDLIQIGQDKSLLIDDVAELRNTTEIKTIKLQNLIEENRDLKVQVDRFKRESYARQEFQHLIQEIEAKGENYLHLMRNMKSYLNSRRTEEEGPAKKLTKL</sequence>
<keyword evidence="4" id="KW-1185">Reference proteome</keyword>
<evidence type="ECO:0000256" key="2">
    <source>
        <dbReference type="SAM" id="MobiDB-lite"/>
    </source>
</evidence>
<gene>
    <name evidence="3" type="ORF">BCR33DRAFT_784173</name>
</gene>
<dbReference type="Gene3D" id="1.20.5.110">
    <property type="match status" value="1"/>
</dbReference>
<feature type="coiled-coil region" evidence="1">
    <location>
        <begin position="546"/>
        <end position="601"/>
    </location>
</feature>
<dbReference type="Proteomes" id="UP000193642">
    <property type="component" value="Unassembled WGS sequence"/>
</dbReference>
<accession>A0A1Y2CGW2</accession>
<feature type="compositionally biased region" description="Polar residues" evidence="2">
    <location>
        <begin position="8"/>
        <end position="17"/>
    </location>
</feature>
<feature type="region of interest" description="Disordered" evidence="2">
    <location>
        <begin position="263"/>
        <end position="290"/>
    </location>
</feature>
<dbReference type="AlphaFoldDB" id="A0A1Y2CGW2"/>
<feature type="region of interest" description="Disordered" evidence="2">
    <location>
        <begin position="1"/>
        <end position="23"/>
    </location>
</feature>
<name>A0A1Y2CGW2_9FUNG</name>
<feature type="compositionally biased region" description="Basic and acidic residues" evidence="2">
    <location>
        <begin position="280"/>
        <end position="290"/>
    </location>
</feature>